<comment type="caution">
    <text evidence="2">The sequence shown here is derived from an EMBL/GenBank/DDBJ whole genome shotgun (WGS) entry which is preliminary data.</text>
</comment>
<evidence type="ECO:0000313" key="2">
    <source>
        <dbReference type="EMBL" id="TGE06059.1"/>
    </source>
</evidence>
<dbReference type="RefSeq" id="WP_135434853.1">
    <property type="nucleotide sequence ID" value="NZ_SRLA01000003.1"/>
</dbReference>
<sequence>MSHLTIRPTAEEYNPYYNLYIRNIPAGHDPLQKLREQPKLLKKLLSDLTEEQGKLRYAPGKWSIKEMLVHMIDTERIFAYRALRIARGDQQPLPGFEQDDYVPASGADARTMQSILHEYDTVRAATLSLFESFGPEAFMRTGTASNSPTSVRALAYIVPGHEAHHLHILQERYLPLLAK</sequence>
<reference evidence="2 3" key="1">
    <citation type="submission" date="2019-04" db="EMBL/GenBank/DDBJ databases">
        <authorList>
            <person name="Feng G."/>
            <person name="Zhang J."/>
            <person name="Zhu H."/>
        </authorList>
    </citation>
    <scope>NUCLEOTIDE SEQUENCE [LARGE SCALE GENOMIC DNA]</scope>
    <source>
        <strain evidence="2 3">92R-1</strain>
    </source>
</reference>
<evidence type="ECO:0000313" key="3">
    <source>
        <dbReference type="Proteomes" id="UP000298337"/>
    </source>
</evidence>
<dbReference type="OrthoDB" id="9793216at2"/>
<dbReference type="Pfam" id="PF12867">
    <property type="entry name" value="DinB_2"/>
    <property type="match status" value="1"/>
</dbReference>
<dbReference type="InterPro" id="IPR024775">
    <property type="entry name" value="DinB-like"/>
</dbReference>
<dbReference type="EMBL" id="SRLA01000003">
    <property type="protein sequence ID" value="TGE06059.1"/>
    <property type="molecule type" value="Genomic_DNA"/>
</dbReference>
<dbReference type="Gene3D" id="1.20.120.450">
    <property type="entry name" value="dinb family like domain"/>
    <property type="match status" value="1"/>
</dbReference>
<protein>
    <submittedName>
        <fullName evidence="2">DinB family protein</fullName>
    </submittedName>
</protein>
<dbReference type="AlphaFoldDB" id="A0A4Z0P4B6"/>
<dbReference type="Proteomes" id="UP000298337">
    <property type="component" value="Unassembled WGS sequence"/>
</dbReference>
<gene>
    <name evidence="2" type="ORF">EU556_14415</name>
</gene>
<keyword evidence="3" id="KW-1185">Reference proteome</keyword>
<accession>A0A4Z0P4B6</accession>
<proteinExistence type="predicted"/>
<evidence type="ECO:0000259" key="1">
    <source>
        <dbReference type="Pfam" id="PF12867"/>
    </source>
</evidence>
<feature type="domain" description="DinB-like" evidence="1">
    <location>
        <begin position="34"/>
        <end position="168"/>
    </location>
</feature>
<organism evidence="2 3">
    <name type="scientific">Hymenobacter fodinae</name>
    <dbReference type="NCBI Taxonomy" id="2510796"/>
    <lineage>
        <taxon>Bacteria</taxon>
        <taxon>Pseudomonadati</taxon>
        <taxon>Bacteroidota</taxon>
        <taxon>Cytophagia</taxon>
        <taxon>Cytophagales</taxon>
        <taxon>Hymenobacteraceae</taxon>
        <taxon>Hymenobacter</taxon>
    </lineage>
</organism>
<dbReference type="SUPFAM" id="SSF109854">
    <property type="entry name" value="DinB/YfiT-like putative metalloenzymes"/>
    <property type="match status" value="1"/>
</dbReference>
<dbReference type="InterPro" id="IPR034660">
    <property type="entry name" value="DinB/YfiT-like"/>
</dbReference>
<name>A0A4Z0P4B6_9BACT</name>